<sequence>MKFLLDTVVLSEFRKQKPDPHVVRWLQEVKTPNLFLSVVTIGEVERGISKQRNINPTFAGRLSDWLQTILLHYRDRILLIDIEIARRWRILSNQHGHAGADLLIAATALEYGLTVVTRNARHFEPTGVSVLNPFEPLQRL</sequence>
<dbReference type="AlphaFoldDB" id="A0A450TCB7"/>
<dbReference type="CDD" id="cd18746">
    <property type="entry name" value="PIN_VapC4-5_FitB-like"/>
    <property type="match status" value="1"/>
</dbReference>
<proteinExistence type="inferred from homology"/>
<keyword evidence="2 8" id="KW-1277">Toxin-antitoxin system</keyword>
<evidence type="ECO:0000259" key="9">
    <source>
        <dbReference type="Pfam" id="PF01850"/>
    </source>
</evidence>
<dbReference type="GO" id="GO:0016787">
    <property type="term" value="F:hydrolase activity"/>
    <property type="evidence" value="ECO:0007669"/>
    <property type="project" value="UniProtKB-KW"/>
</dbReference>
<dbReference type="GO" id="GO:0004540">
    <property type="term" value="F:RNA nuclease activity"/>
    <property type="evidence" value="ECO:0007669"/>
    <property type="project" value="InterPro"/>
</dbReference>
<dbReference type="InterPro" id="IPR022907">
    <property type="entry name" value="VapC_family"/>
</dbReference>
<dbReference type="Pfam" id="PF01850">
    <property type="entry name" value="PIN"/>
    <property type="match status" value="1"/>
</dbReference>
<evidence type="ECO:0000256" key="4">
    <source>
        <dbReference type="ARBA" id="ARBA00022723"/>
    </source>
</evidence>
<keyword evidence="4 8" id="KW-0479">Metal-binding</keyword>
<keyword evidence="3 8" id="KW-0540">Nuclease</keyword>
<dbReference type="InterPro" id="IPR002716">
    <property type="entry name" value="PIN_dom"/>
</dbReference>
<dbReference type="EC" id="3.1.-.-" evidence="8"/>
<evidence type="ECO:0000256" key="6">
    <source>
        <dbReference type="ARBA" id="ARBA00022842"/>
    </source>
</evidence>
<gene>
    <name evidence="8" type="primary">vapC</name>
    <name evidence="10" type="ORF">BECKDK2373B_GA0170837_113714</name>
</gene>
<accession>A0A450TCB7</accession>
<dbReference type="HAMAP" id="MF_00265">
    <property type="entry name" value="VapC_Nob1"/>
    <property type="match status" value="1"/>
</dbReference>
<evidence type="ECO:0000256" key="1">
    <source>
        <dbReference type="ARBA" id="ARBA00001946"/>
    </source>
</evidence>
<evidence type="ECO:0000256" key="3">
    <source>
        <dbReference type="ARBA" id="ARBA00022722"/>
    </source>
</evidence>
<keyword evidence="5 8" id="KW-0378">Hydrolase</keyword>
<feature type="binding site" evidence="8">
    <location>
        <position position="101"/>
    </location>
    <ligand>
        <name>Mg(2+)</name>
        <dbReference type="ChEBI" id="CHEBI:18420"/>
    </ligand>
</feature>
<evidence type="ECO:0000256" key="7">
    <source>
        <dbReference type="ARBA" id="ARBA00038093"/>
    </source>
</evidence>
<dbReference type="PANTHER" id="PTHR33653:SF1">
    <property type="entry name" value="RIBONUCLEASE VAPC2"/>
    <property type="match status" value="1"/>
</dbReference>
<dbReference type="GO" id="GO:0090729">
    <property type="term" value="F:toxin activity"/>
    <property type="evidence" value="ECO:0007669"/>
    <property type="project" value="UniProtKB-KW"/>
</dbReference>
<dbReference type="InterPro" id="IPR029060">
    <property type="entry name" value="PIN-like_dom_sf"/>
</dbReference>
<feature type="domain" description="PIN" evidence="9">
    <location>
        <begin position="4"/>
        <end position="122"/>
    </location>
</feature>
<dbReference type="EMBL" id="CAADEX010000137">
    <property type="protein sequence ID" value="VFJ64484.1"/>
    <property type="molecule type" value="Genomic_DNA"/>
</dbReference>
<evidence type="ECO:0000256" key="5">
    <source>
        <dbReference type="ARBA" id="ARBA00022801"/>
    </source>
</evidence>
<dbReference type="PANTHER" id="PTHR33653">
    <property type="entry name" value="RIBONUCLEASE VAPC2"/>
    <property type="match status" value="1"/>
</dbReference>
<dbReference type="Gene3D" id="3.40.50.1010">
    <property type="entry name" value="5'-nuclease"/>
    <property type="match status" value="1"/>
</dbReference>
<comment type="function">
    <text evidence="8">Toxic component of a toxin-antitoxin (TA) system. An RNase.</text>
</comment>
<comment type="similarity">
    <text evidence="7 8">Belongs to the PINc/VapC protein family.</text>
</comment>
<dbReference type="SUPFAM" id="SSF88723">
    <property type="entry name" value="PIN domain-like"/>
    <property type="match status" value="1"/>
</dbReference>
<dbReference type="InterPro" id="IPR050556">
    <property type="entry name" value="Type_II_TA_system_RNase"/>
</dbReference>
<evidence type="ECO:0000256" key="8">
    <source>
        <dbReference type="HAMAP-Rule" id="MF_00265"/>
    </source>
</evidence>
<reference evidence="10" key="1">
    <citation type="submission" date="2019-02" db="EMBL/GenBank/DDBJ databases">
        <authorList>
            <person name="Gruber-Vodicka R. H."/>
            <person name="Seah K. B. B."/>
        </authorList>
    </citation>
    <scope>NUCLEOTIDE SEQUENCE</scope>
    <source>
        <strain evidence="10">BECK_DK47</strain>
    </source>
</reference>
<organism evidence="10">
    <name type="scientific">Candidatus Kentrum sp. DK</name>
    <dbReference type="NCBI Taxonomy" id="2126562"/>
    <lineage>
        <taxon>Bacteria</taxon>
        <taxon>Pseudomonadati</taxon>
        <taxon>Pseudomonadota</taxon>
        <taxon>Gammaproteobacteria</taxon>
        <taxon>Candidatus Kentrum</taxon>
    </lineage>
</organism>
<keyword evidence="6 8" id="KW-0460">Magnesium</keyword>
<evidence type="ECO:0000313" key="10">
    <source>
        <dbReference type="EMBL" id="VFJ64484.1"/>
    </source>
</evidence>
<protein>
    <recommendedName>
        <fullName evidence="8">Ribonuclease VapC</fullName>
        <shortName evidence="8">RNase VapC</shortName>
        <ecNumber evidence="8">3.1.-.-</ecNumber>
    </recommendedName>
    <alternativeName>
        <fullName evidence="8">Toxin VapC</fullName>
    </alternativeName>
</protein>
<dbReference type="GO" id="GO:0000287">
    <property type="term" value="F:magnesium ion binding"/>
    <property type="evidence" value="ECO:0007669"/>
    <property type="project" value="UniProtKB-UniRule"/>
</dbReference>
<evidence type="ECO:0000256" key="2">
    <source>
        <dbReference type="ARBA" id="ARBA00022649"/>
    </source>
</evidence>
<comment type="cofactor">
    <cofactor evidence="1 8">
        <name>Mg(2+)</name>
        <dbReference type="ChEBI" id="CHEBI:18420"/>
    </cofactor>
</comment>
<feature type="binding site" evidence="8">
    <location>
        <position position="6"/>
    </location>
    <ligand>
        <name>Mg(2+)</name>
        <dbReference type="ChEBI" id="CHEBI:18420"/>
    </ligand>
</feature>
<keyword evidence="8" id="KW-0800">Toxin</keyword>
<name>A0A450TCB7_9GAMM</name>